<keyword evidence="3" id="KW-0378">Hydrolase</keyword>
<dbReference type="PANTHER" id="PTHR10159">
    <property type="entry name" value="DUAL SPECIFICITY PROTEIN PHOSPHATASE"/>
    <property type="match status" value="1"/>
</dbReference>
<dbReference type="PROSITE" id="PS50056">
    <property type="entry name" value="TYR_PHOSPHATASE_2"/>
    <property type="match status" value="1"/>
</dbReference>
<dbReference type="Gene3D" id="3.90.190.10">
    <property type="entry name" value="Protein tyrosine phosphatase superfamily"/>
    <property type="match status" value="2"/>
</dbReference>
<dbReference type="PROSITE" id="PS50054">
    <property type="entry name" value="TYR_PHOSPHATASE_DUAL"/>
    <property type="match status" value="1"/>
</dbReference>
<name>A0AAW2ZQG5_9EUKA</name>
<proteinExistence type="inferred from homology"/>
<dbReference type="EMBL" id="JAOPGA020001798">
    <property type="protein sequence ID" value="KAL0491416.1"/>
    <property type="molecule type" value="Genomic_DNA"/>
</dbReference>
<evidence type="ECO:0000313" key="8">
    <source>
        <dbReference type="Proteomes" id="UP001431209"/>
    </source>
</evidence>
<evidence type="ECO:0000256" key="4">
    <source>
        <dbReference type="ARBA" id="ARBA00022912"/>
    </source>
</evidence>
<evidence type="ECO:0000259" key="6">
    <source>
        <dbReference type="PROSITE" id="PS50056"/>
    </source>
</evidence>
<dbReference type="GO" id="GO:0043409">
    <property type="term" value="P:negative regulation of MAPK cascade"/>
    <property type="evidence" value="ECO:0007669"/>
    <property type="project" value="TreeGrafter"/>
</dbReference>
<dbReference type="InterPro" id="IPR000387">
    <property type="entry name" value="Tyr_Pase_dom"/>
</dbReference>
<evidence type="ECO:0000313" key="7">
    <source>
        <dbReference type="EMBL" id="KAL0491416.1"/>
    </source>
</evidence>
<keyword evidence="8" id="KW-1185">Reference proteome</keyword>
<dbReference type="SUPFAM" id="SSF52799">
    <property type="entry name" value="(Phosphotyrosine protein) phosphatases II"/>
    <property type="match status" value="1"/>
</dbReference>
<reference evidence="7 8" key="1">
    <citation type="submission" date="2024-03" db="EMBL/GenBank/DDBJ databases">
        <title>The Acrasis kona genome and developmental transcriptomes reveal deep origins of eukaryotic multicellular pathways.</title>
        <authorList>
            <person name="Sheikh S."/>
            <person name="Fu C.-J."/>
            <person name="Brown M.W."/>
            <person name="Baldauf S.L."/>
        </authorList>
    </citation>
    <scope>NUCLEOTIDE SEQUENCE [LARGE SCALE GENOMIC DNA]</scope>
    <source>
        <strain evidence="7 8">ATCC MYA-3509</strain>
    </source>
</reference>
<evidence type="ECO:0000256" key="1">
    <source>
        <dbReference type="ARBA" id="ARBA00008601"/>
    </source>
</evidence>
<sequence length="255" mass="28957">MEIFEHVYLGNRHDASNASLLKLLRIGHVLNVTDDLKNYFHKMNEVEQKVVRRIAGDNETGSETITLNSQEDDASIVLEGLGLGVPSRHPQEEIGIEFDQEDGPSDVLPTNLTSPEKKMSDNSLSQINTELVKFDRIIEYKRISIVDSMEHDIKRFFPEGIEFISSAVAQNSNVIIHCREGRSRSVSLLIAYAMNKLGWSLKQTFDHVQTLTNNHTRINDGFKRQLMEYEIELMMSRRAVANVEGVANIDETEVL</sequence>
<comment type="caution">
    <text evidence="7">The sequence shown here is derived from an EMBL/GenBank/DDBJ whole genome shotgun (WGS) entry which is preliminary data.</text>
</comment>
<dbReference type="Proteomes" id="UP001431209">
    <property type="component" value="Unassembled WGS sequence"/>
</dbReference>
<evidence type="ECO:0000259" key="5">
    <source>
        <dbReference type="PROSITE" id="PS50054"/>
    </source>
</evidence>
<evidence type="ECO:0000256" key="3">
    <source>
        <dbReference type="ARBA" id="ARBA00022801"/>
    </source>
</evidence>
<feature type="domain" description="Tyrosine specific protein phosphatases" evidence="6">
    <location>
        <begin position="155"/>
        <end position="223"/>
    </location>
</feature>
<dbReference type="InterPro" id="IPR000340">
    <property type="entry name" value="Dual-sp_phosphatase_cat-dom"/>
</dbReference>
<dbReference type="GO" id="GO:0017017">
    <property type="term" value="F:MAP kinase tyrosine/serine/threonine phosphatase activity"/>
    <property type="evidence" value="ECO:0007669"/>
    <property type="project" value="TreeGrafter"/>
</dbReference>
<dbReference type="PANTHER" id="PTHR10159:SF519">
    <property type="entry name" value="DUAL SPECIFICITY PROTEIN PHOSPHATASE MPK3"/>
    <property type="match status" value="1"/>
</dbReference>
<dbReference type="GO" id="GO:0033550">
    <property type="term" value="F:MAP kinase tyrosine phosphatase activity"/>
    <property type="evidence" value="ECO:0007669"/>
    <property type="project" value="TreeGrafter"/>
</dbReference>
<comment type="similarity">
    <text evidence="1">Belongs to the protein-tyrosine phosphatase family. Non-receptor class dual specificity subfamily.</text>
</comment>
<dbReference type="EC" id="3.1.3.48" evidence="2"/>
<feature type="domain" description="Tyrosine-protein phosphatase" evidence="5">
    <location>
        <begin position="1"/>
        <end position="235"/>
    </location>
</feature>
<dbReference type="CDD" id="cd14498">
    <property type="entry name" value="DSP"/>
    <property type="match status" value="1"/>
</dbReference>
<dbReference type="SMART" id="SM00195">
    <property type="entry name" value="DSPc"/>
    <property type="match status" value="1"/>
</dbReference>
<dbReference type="Pfam" id="PF00782">
    <property type="entry name" value="DSPc"/>
    <property type="match status" value="1"/>
</dbReference>
<dbReference type="GO" id="GO:0008330">
    <property type="term" value="F:protein tyrosine/threonine phosphatase activity"/>
    <property type="evidence" value="ECO:0007669"/>
    <property type="project" value="TreeGrafter"/>
</dbReference>
<evidence type="ECO:0000256" key="2">
    <source>
        <dbReference type="ARBA" id="ARBA00013064"/>
    </source>
</evidence>
<protein>
    <recommendedName>
        <fullName evidence="2">protein-tyrosine-phosphatase</fullName>
        <ecNumber evidence="2">3.1.3.48</ecNumber>
    </recommendedName>
</protein>
<organism evidence="7 8">
    <name type="scientific">Acrasis kona</name>
    <dbReference type="NCBI Taxonomy" id="1008807"/>
    <lineage>
        <taxon>Eukaryota</taxon>
        <taxon>Discoba</taxon>
        <taxon>Heterolobosea</taxon>
        <taxon>Tetramitia</taxon>
        <taxon>Eutetramitia</taxon>
        <taxon>Acrasidae</taxon>
        <taxon>Acrasis</taxon>
    </lineage>
</organism>
<dbReference type="AlphaFoldDB" id="A0AAW2ZQG5"/>
<keyword evidence="4" id="KW-0904">Protein phosphatase</keyword>
<dbReference type="GO" id="GO:0005737">
    <property type="term" value="C:cytoplasm"/>
    <property type="evidence" value="ECO:0007669"/>
    <property type="project" value="TreeGrafter"/>
</dbReference>
<gene>
    <name evidence="7" type="ORF">AKO1_009846</name>
</gene>
<dbReference type="InterPro" id="IPR029021">
    <property type="entry name" value="Prot-tyrosine_phosphatase-like"/>
</dbReference>
<dbReference type="InterPro" id="IPR020422">
    <property type="entry name" value="TYR_PHOSPHATASE_DUAL_dom"/>
</dbReference>
<accession>A0AAW2ZQG5</accession>